<evidence type="ECO:0000313" key="2">
    <source>
        <dbReference type="EMBL" id="GFH10768.1"/>
    </source>
</evidence>
<organism evidence="2 3">
    <name type="scientific">Haematococcus lacustris</name>
    <name type="common">Green alga</name>
    <name type="synonym">Haematococcus pluvialis</name>
    <dbReference type="NCBI Taxonomy" id="44745"/>
    <lineage>
        <taxon>Eukaryota</taxon>
        <taxon>Viridiplantae</taxon>
        <taxon>Chlorophyta</taxon>
        <taxon>core chlorophytes</taxon>
        <taxon>Chlorophyceae</taxon>
        <taxon>CS clade</taxon>
        <taxon>Chlamydomonadales</taxon>
        <taxon>Haematococcaceae</taxon>
        <taxon>Haematococcus</taxon>
    </lineage>
</organism>
<evidence type="ECO:0000313" key="3">
    <source>
        <dbReference type="Proteomes" id="UP000485058"/>
    </source>
</evidence>
<dbReference type="Proteomes" id="UP000485058">
    <property type="component" value="Unassembled WGS sequence"/>
</dbReference>
<feature type="region of interest" description="Disordered" evidence="1">
    <location>
        <begin position="1"/>
        <end position="29"/>
    </location>
</feature>
<dbReference type="AlphaFoldDB" id="A0A699YSP4"/>
<reference evidence="2 3" key="1">
    <citation type="submission" date="2020-02" db="EMBL/GenBank/DDBJ databases">
        <title>Draft genome sequence of Haematococcus lacustris strain NIES-144.</title>
        <authorList>
            <person name="Morimoto D."/>
            <person name="Nakagawa S."/>
            <person name="Yoshida T."/>
            <person name="Sawayama S."/>
        </authorList>
    </citation>
    <scope>NUCLEOTIDE SEQUENCE [LARGE SCALE GENOMIC DNA]</scope>
    <source>
        <strain evidence="2 3">NIES-144</strain>
    </source>
</reference>
<name>A0A699YSP4_HAELA</name>
<gene>
    <name evidence="2" type="ORF">HaLaN_06141</name>
</gene>
<proteinExistence type="predicted"/>
<feature type="non-terminal residue" evidence="2">
    <location>
        <position position="1"/>
    </location>
</feature>
<keyword evidence="3" id="KW-1185">Reference proteome</keyword>
<sequence>MQPCFSGSALQTAGCGGGERQDRAGSAPGVCTSSDCICNGCNSSLRPGNLPGWQGYTAFDQLPHSLLYAG</sequence>
<evidence type="ECO:0000256" key="1">
    <source>
        <dbReference type="SAM" id="MobiDB-lite"/>
    </source>
</evidence>
<protein>
    <submittedName>
        <fullName evidence="2">Uncharacterized protein</fullName>
    </submittedName>
</protein>
<dbReference type="EMBL" id="BLLF01000345">
    <property type="protein sequence ID" value="GFH10768.1"/>
    <property type="molecule type" value="Genomic_DNA"/>
</dbReference>
<accession>A0A699YSP4</accession>
<comment type="caution">
    <text evidence="2">The sequence shown here is derived from an EMBL/GenBank/DDBJ whole genome shotgun (WGS) entry which is preliminary data.</text>
</comment>